<keyword evidence="6" id="KW-0863">Zinc-finger</keyword>
<evidence type="ECO:0000256" key="5">
    <source>
        <dbReference type="ARBA" id="ARBA00022723"/>
    </source>
</evidence>
<evidence type="ECO:0000256" key="2">
    <source>
        <dbReference type="ARBA" id="ARBA00009374"/>
    </source>
</evidence>
<protein>
    <recommendedName>
        <fullName evidence="11">FLZ-type domain-containing protein</fullName>
    </recommendedName>
</protein>
<feature type="region of interest" description="Disordered" evidence="10">
    <location>
        <begin position="109"/>
        <end position="160"/>
    </location>
</feature>
<evidence type="ECO:0000256" key="1">
    <source>
        <dbReference type="ARBA" id="ARBA00004141"/>
    </source>
</evidence>
<evidence type="ECO:0000313" key="12">
    <source>
        <dbReference type="EMBL" id="KAB5545018.1"/>
    </source>
</evidence>
<keyword evidence="5" id="KW-0479">Metal-binding</keyword>
<proteinExistence type="inferred from homology"/>
<evidence type="ECO:0000256" key="8">
    <source>
        <dbReference type="ARBA" id="ARBA00023136"/>
    </source>
</evidence>
<feature type="compositionally biased region" description="Polar residues" evidence="10">
    <location>
        <begin position="14"/>
        <end position="24"/>
    </location>
</feature>
<evidence type="ECO:0000256" key="4">
    <source>
        <dbReference type="ARBA" id="ARBA00022692"/>
    </source>
</evidence>
<feature type="region of interest" description="Disordered" evidence="10">
    <location>
        <begin position="1"/>
        <end position="33"/>
    </location>
</feature>
<evidence type="ECO:0000313" key="13">
    <source>
        <dbReference type="Proteomes" id="UP000326939"/>
    </source>
</evidence>
<comment type="similarity">
    <text evidence="2">Belongs to the FLZ family.</text>
</comment>
<comment type="subcellular location">
    <subcellularLocation>
        <location evidence="1">Membrane</location>
        <topology evidence="1">Multi-pass membrane protein</topology>
    </subcellularLocation>
</comment>
<keyword evidence="7" id="KW-1133">Transmembrane helix</keyword>
<feature type="compositionally biased region" description="Pro residues" evidence="10">
    <location>
        <begin position="74"/>
        <end position="84"/>
    </location>
</feature>
<dbReference type="Pfam" id="PF03092">
    <property type="entry name" value="BT1"/>
    <property type="match status" value="1"/>
</dbReference>
<gene>
    <name evidence="12" type="ORF">DKX38_013130</name>
</gene>
<dbReference type="GO" id="GO:0016020">
    <property type="term" value="C:membrane"/>
    <property type="evidence" value="ECO:0007669"/>
    <property type="project" value="UniProtKB-SubCell"/>
</dbReference>
<evidence type="ECO:0000256" key="3">
    <source>
        <dbReference type="ARBA" id="ARBA00022448"/>
    </source>
</evidence>
<dbReference type="EMBL" id="VDCV01000008">
    <property type="protein sequence ID" value="KAB5545018.1"/>
    <property type="molecule type" value="Genomic_DNA"/>
</dbReference>
<organism evidence="12 13">
    <name type="scientific">Salix brachista</name>
    <dbReference type="NCBI Taxonomy" id="2182728"/>
    <lineage>
        <taxon>Eukaryota</taxon>
        <taxon>Viridiplantae</taxon>
        <taxon>Streptophyta</taxon>
        <taxon>Embryophyta</taxon>
        <taxon>Tracheophyta</taxon>
        <taxon>Spermatophyta</taxon>
        <taxon>Magnoliopsida</taxon>
        <taxon>eudicotyledons</taxon>
        <taxon>Gunneridae</taxon>
        <taxon>Pentapetalae</taxon>
        <taxon>rosids</taxon>
        <taxon>fabids</taxon>
        <taxon>Malpighiales</taxon>
        <taxon>Salicaceae</taxon>
        <taxon>Saliceae</taxon>
        <taxon>Salix</taxon>
    </lineage>
</organism>
<keyword evidence="4" id="KW-0812">Transmembrane</keyword>
<evidence type="ECO:0000256" key="10">
    <source>
        <dbReference type="SAM" id="MobiDB-lite"/>
    </source>
</evidence>
<feature type="region of interest" description="Disordered" evidence="10">
    <location>
        <begin position="72"/>
        <end position="93"/>
    </location>
</feature>
<sequence>MLKKRSRAAASKQALMSQHSSIPSPTDKFRKPTSFPKLLTGFTFKSFSETPEAIMSPTSILDSKPFSVLRNPFWPDPNPSPKTPGPETRRHWDKLDSKGIGLGLVDALDDEKTDPSLSKPESRTVLFGSQQKIQIPPFPPSFLSPTDQSPKSPGDFGIKTRNSQLGSFSSGFSPSPVKKSLFGSANSGMETPKSPRVFAGCLSASEMELSEDYTCVITHGPVPRTTHIFDNCIVESCCGIVGFSTSLKKDNNRFLGDGPSYPPNNFLSFCSACKKNLEQGKDIYMYRSFICPEDSSNMRQEHWWIACNDAGQGNEWRYEGEMSTADGERVLPIKNAMPESSYITCRICFDVDLSPNNIAVAMVYVVQELLGALSWSSMSTFVSRKYSAAFSILLGSLSVSFSDAEKLTSKFINLCQCVLARIRNSAGRGVGYPFLKERARVESQSMPGSLQCLCWGSSAFGGIVSSYFIGSLVDARGVRKLKVVRINVISCVAPLITSAVSVLVKEQGVLGSTGGVSLALTSPGFQERSKRHMIQLWNAVKQPNVFFPTFFIFMWQATQRSEFRGMEATLFATLVSISNGGSVLGGLIDAGLAQFAGGKS</sequence>
<name>A0A5N5LQY5_9ROSI</name>
<dbReference type="AlphaFoldDB" id="A0A5N5LQY5"/>
<keyword evidence="6" id="KW-0862">Zinc</keyword>
<dbReference type="GO" id="GO:0008270">
    <property type="term" value="F:zinc ion binding"/>
    <property type="evidence" value="ECO:0007669"/>
    <property type="project" value="UniProtKB-KW"/>
</dbReference>
<dbReference type="PROSITE" id="PS51795">
    <property type="entry name" value="ZF_FLZ"/>
    <property type="match status" value="1"/>
</dbReference>
<keyword evidence="8" id="KW-0472">Membrane</keyword>
<dbReference type="InterPro" id="IPR039309">
    <property type="entry name" value="BT1"/>
</dbReference>
<dbReference type="PANTHER" id="PTHR46443">
    <property type="entry name" value="FCS-LIKE ZINC FINGER 8"/>
    <property type="match status" value="1"/>
</dbReference>
<feature type="zinc finger region" description="FLZ-type" evidence="9">
    <location>
        <begin position="265"/>
        <end position="323"/>
    </location>
</feature>
<comment type="caution">
    <text evidence="12">The sequence shown here is derived from an EMBL/GenBank/DDBJ whole genome shotgun (WGS) entry which is preliminary data.</text>
</comment>
<keyword evidence="13" id="KW-1185">Reference proteome</keyword>
<evidence type="ECO:0000256" key="6">
    <source>
        <dbReference type="ARBA" id="ARBA00022771"/>
    </source>
</evidence>
<dbReference type="Proteomes" id="UP000326939">
    <property type="component" value="Chromosome 8"/>
</dbReference>
<keyword evidence="3" id="KW-0813">Transport</keyword>
<evidence type="ECO:0000259" key="11">
    <source>
        <dbReference type="PROSITE" id="PS51795"/>
    </source>
</evidence>
<feature type="domain" description="FLZ-type" evidence="11">
    <location>
        <begin position="265"/>
        <end position="323"/>
    </location>
</feature>
<dbReference type="PANTHER" id="PTHR46443:SF21">
    <property type="entry name" value="FCS-LIKE ZINC FINGER 8"/>
    <property type="match status" value="1"/>
</dbReference>
<evidence type="ECO:0000256" key="9">
    <source>
        <dbReference type="PROSITE-ProRule" id="PRU01131"/>
    </source>
</evidence>
<reference evidence="13" key="1">
    <citation type="journal article" date="2019" name="Gigascience">
        <title>De novo genome assembly of the endangered Acer yangbiense, a plant species with extremely small populations endemic to Yunnan Province, China.</title>
        <authorList>
            <person name="Yang J."/>
            <person name="Wariss H.M."/>
            <person name="Tao L."/>
            <person name="Zhang R."/>
            <person name="Yun Q."/>
            <person name="Hollingsworth P."/>
            <person name="Dao Z."/>
            <person name="Luo G."/>
            <person name="Guo H."/>
            <person name="Ma Y."/>
            <person name="Sun W."/>
        </authorList>
    </citation>
    <scope>NUCLEOTIDE SEQUENCE [LARGE SCALE GENOMIC DNA]</scope>
    <source>
        <strain evidence="13">cv. br00</strain>
    </source>
</reference>
<dbReference type="InterPro" id="IPR007650">
    <property type="entry name" value="Zf-FLZ_dom"/>
</dbReference>
<accession>A0A5N5LQY5</accession>
<dbReference type="Pfam" id="PF04570">
    <property type="entry name" value="zf-FLZ"/>
    <property type="match status" value="1"/>
</dbReference>
<dbReference type="InterPro" id="IPR044593">
    <property type="entry name" value="FLZ8/MARD1"/>
</dbReference>
<evidence type="ECO:0000256" key="7">
    <source>
        <dbReference type="ARBA" id="ARBA00022989"/>
    </source>
</evidence>